<feature type="domain" description="LPS-assembly protein LptD central" evidence="1">
    <location>
        <begin position="193"/>
        <end position="661"/>
    </location>
</feature>
<dbReference type="InterPro" id="IPR050218">
    <property type="entry name" value="LptD"/>
</dbReference>
<name>A0A644X721_9ZZZZ</name>
<dbReference type="EMBL" id="VSSQ01001853">
    <property type="protein sequence ID" value="MPM11611.1"/>
    <property type="molecule type" value="Genomic_DNA"/>
</dbReference>
<dbReference type="AlphaFoldDB" id="A0A644X721"/>
<dbReference type="GO" id="GO:1990351">
    <property type="term" value="C:transporter complex"/>
    <property type="evidence" value="ECO:0007669"/>
    <property type="project" value="TreeGrafter"/>
</dbReference>
<reference evidence="2" key="1">
    <citation type="submission" date="2019-08" db="EMBL/GenBank/DDBJ databases">
        <authorList>
            <person name="Kucharzyk K."/>
            <person name="Murdoch R.W."/>
            <person name="Higgins S."/>
            <person name="Loffler F."/>
        </authorList>
    </citation>
    <scope>NUCLEOTIDE SEQUENCE</scope>
</reference>
<accession>A0A644X721</accession>
<protein>
    <submittedName>
        <fullName evidence="2">LPS-assembly protein LptD</fullName>
    </submittedName>
</protein>
<dbReference type="PANTHER" id="PTHR30189:SF1">
    <property type="entry name" value="LPS-ASSEMBLY PROTEIN LPTD"/>
    <property type="match status" value="1"/>
</dbReference>
<proteinExistence type="predicted"/>
<gene>
    <name evidence="2" type="primary">lptD_24</name>
    <name evidence="2" type="ORF">SDC9_57959</name>
</gene>
<organism evidence="2">
    <name type="scientific">bioreactor metagenome</name>
    <dbReference type="NCBI Taxonomy" id="1076179"/>
    <lineage>
        <taxon>unclassified sequences</taxon>
        <taxon>metagenomes</taxon>
        <taxon>ecological metagenomes</taxon>
    </lineage>
</organism>
<dbReference type="Pfam" id="PF19838">
    <property type="entry name" value="LptD_2"/>
    <property type="match status" value="1"/>
</dbReference>
<dbReference type="InterPro" id="IPR045659">
    <property type="entry name" value="LptD_2"/>
</dbReference>
<comment type="caution">
    <text evidence="2">The sequence shown here is derived from an EMBL/GenBank/DDBJ whole genome shotgun (WGS) entry which is preliminary data.</text>
</comment>
<evidence type="ECO:0000259" key="1">
    <source>
        <dbReference type="Pfam" id="PF19838"/>
    </source>
</evidence>
<evidence type="ECO:0000313" key="2">
    <source>
        <dbReference type="EMBL" id="MPM11611.1"/>
    </source>
</evidence>
<sequence>MKFLPINIIIILILFVKAANGQVTDTSKIGNDSIHAIVNTEKSALEDKIDYKSRDSIKFSVKKQIVEMFGEAVVDYGTIHLEAGYILIDFSKFLIMAYGLPDSNGVVQGIPLFKDGEQEFESDTIVYNYETRKGIIQHIFSEQGGGFLHGDRVKKMPDNTILVRDGSFTTCDQRDPHFQICFNKAKVIPNDKIVTGPVWLEIEDIPTPLALPFGFFPNKRGRASGILIPTYGESANRGFFLENGGYYFGLSDSVDLALRGDIYSRGSWALKAQSNYKIKYKYDGSLSLSYARNIFGERNTPDFVRKSDFFIKWYHTQDPKARPNSRFSANVQAGSSNYNTYNPSTTQDYLSANYSSSISYSTSFANLFNFTANLNQSQNRQTHAFSITLPELSLSSNRIYPLRQKGKTRKVLKALDNVTVSYSMNARNSLNTADTTLAEDFILKNFNNGIKHTIPVSMPVKLLKVVTMNNSFTFNERWYFSTIEKHWSAAASDVVIDTIQGFKAAHDFVVSSSFTTKLYSFLNLKKGPVSAIRHVLTPSVTLSYRPDFGEQKWGYYKYYFQPGSLEPTQYSIYSQGIFGGPAAGKQSMTTFSLGNNIEMKVRSKKDTVSGFRKIVLLDNLTLNASYNAAADSLKWSMINLSGRTRIFKGLDVRYAAVFNPYMTDSSGTTLNRFEWDENHRLFKQESGVWGASLNYLLNNQTFNKKAAKPDTLATRNFKPSWSLQLAYTLQYSQDFTADATEPSKVVQTLSFSGDIRLTPNWKVSMMSGFDFVNKDFSYTSLNIHRDLHCWEIIFNWIPAGPRKSYNMTIRVKASVLQDLKLEKKTDWRDQY</sequence>
<dbReference type="GO" id="GO:0009279">
    <property type="term" value="C:cell outer membrane"/>
    <property type="evidence" value="ECO:0007669"/>
    <property type="project" value="TreeGrafter"/>
</dbReference>
<dbReference type="PANTHER" id="PTHR30189">
    <property type="entry name" value="LPS-ASSEMBLY PROTEIN"/>
    <property type="match status" value="1"/>
</dbReference>